<evidence type="ECO:0000259" key="4">
    <source>
        <dbReference type="PROSITE" id="PS50222"/>
    </source>
</evidence>
<dbReference type="FunFam" id="1.10.238.10:FF:000181">
    <property type="entry name" value="CALML5 isoform 1"/>
    <property type="match status" value="1"/>
</dbReference>
<comment type="caution">
    <text evidence="5">The sequence shown here is derived from an EMBL/GenBank/DDBJ whole genome shotgun (WGS) entry which is preliminary data.</text>
</comment>
<feature type="domain" description="EF-hand" evidence="4">
    <location>
        <begin position="46"/>
        <end position="81"/>
    </location>
</feature>
<dbReference type="OrthoDB" id="26525at2759"/>
<dbReference type="GO" id="GO:0016460">
    <property type="term" value="C:myosin II complex"/>
    <property type="evidence" value="ECO:0007669"/>
    <property type="project" value="TreeGrafter"/>
</dbReference>
<dbReference type="InterPro" id="IPR050230">
    <property type="entry name" value="CALM/Myosin/TropC-like"/>
</dbReference>
<dbReference type="PANTHER" id="PTHR23048">
    <property type="entry name" value="MYOSIN LIGHT CHAIN 1, 3"/>
    <property type="match status" value="1"/>
</dbReference>
<reference evidence="5 6" key="1">
    <citation type="submission" date="2016-07" db="EMBL/GenBank/DDBJ databases">
        <title>Pervasive Adenine N6-methylation of Active Genes in Fungi.</title>
        <authorList>
            <consortium name="DOE Joint Genome Institute"/>
            <person name="Mondo S.J."/>
            <person name="Dannebaum R.O."/>
            <person name="Kuo R.C."/>
            <person name="Labutti K."/>
            <person name="Haridas S."/>
            <person name="Kuo A."/>
            <person name="Salamov A."/>
            <person name="Ahrendt S.R."/>
            <person name="Lipzen A."/>
            <person name="Sullivan W."/>
            <person name="Andreopoulos W.B."/>
            <person name="Clum A."/>
            <person name="Lindquist E."/>
            <person name="Daum C."/>
            <person name="Ramamoorthy G.K."/>
            <person name="Gryganskyi A."/>
            <person name="Culley D."/>
            <person name="Magnuson J.K."/>
            <person name="James T.Y."/>
            <person name="O'Malley M.A."/>
            <person name="Stajich J.E."/>
            <person name="Spatafora J.W."/>
            <person name="Visel A."/>
            <person name="Grigoriev I.V."/>
        </authorList>
    </citation>
    <scope>NUCLEOTIDE SEQUENCE [LARGE SCALE GENOMIC DNA]</scope>
    <source>
        <strain evidence="5 6">NRRL 2496</strain>
    </source>
</reference>
<feature type="domain" description="EF-hand" evidence="4">
    <location>
        <begin position="10"/>
        <end position="45"/>
    </location>
</feature>
<proteinExistence type="predicted"/>
<dbReference type="FunFam" id="1.10.238.10:FF:000178">
    <property type="entry name" value="Calmodulin-2 A"/>
    <property type="match status" value="1"/>
</dbReference>
<dbReference type="PROSITE" id="PS00018">
    <property type="entry name" value="EF_HAND_1"/>
    <property type="match status" value="3"/>
</dbReference>
<evidence type="ECO:0000313" key="6">
    <source>
        <dbReference type="Proteomes" id="UP000242180"/>
    </source>
</evidence>
<dbReference type="Gene3D" id="1.10.238.10">
    <property type="entry name" value="EF-hand"/>
    <property type="match status" value="2"/>
</dbReference>
<dbReference type="GO" id="GO:0005509">
    <property type="term" value="F:calcium ion binding"/>
    <property type="evidence" value="ECO:0007669"/>
    <property type="project" value="InterPro"/>
</dbReference>
<evidence type="ECO:0000256" key="2">
    <source>
        <dbReference type="ARBA" id="ARBA00022737"/>
    </source>
</evidence>
<dbReference type="InterPro" id="IPR002048">
    <property type="entry name" value="EF_hand_dom"/>
</dbReference>
<keyword evidence="3" id="KW-0106">Calcium</keyword>
<dbReference type="InterPro" id="IPR018247">
    <property type="entry name" value="EF_Hand_1_Ca_BS"/>
</dbReference>
<gene>
    <name evidence="5" type="ORF">BCR43DRAFT_461909</name>
</gene>
<evidence type="ECO:0000313" key="5">
    <source>
        <dbReference type="EMBL" id="ORY93070.1"/>
    </source>
</evidence>
<dbReference type="SMART" id="SM00054">
    <property type="entry name" value="EFh"/>
    <property type="match status" value="4"/>
</dbReference>
<dbReference type="OMA" id="NEFAAVM"/>
<sequence>MSQRGDITSEELESLKQAFKLYDRDGDGGITASEFGSILKSLNIATHPKEIESIVASVDSNNDGSIDFDEFVVAMTKHMPSQPRQRQSRRYSSQRVSFHEDDELLQCFQAFDKNNDGYISQKELEEVMSRLGENLTSQEILDMMTEADTNKDGQIDFKEFKKLWPPAHPQ</sequence>
<name>A0A1X2H511_SYNRA</name>
<dbReference type="SUPFAM" id="SSF47473">
    <property type="entry name" value="EF-hand"/>
    <property type="match status" value="1"/>
</dbReference>
<organism evidence="5 6">
    <name type="scientific">Syncephalastrum racemosum</name>
    <name type="common">Filamentous fungus</name>
    <dbReference type="NCBI Taxonomy" id="13706"/>
    <lineage>
        <taxon>Eukaryota</taxon>
        <taxon>Fungi</taxon>
        <taxon>Fungi incertae sedis</taxon>
        <taxon>Mucoromycota</taxon>
        <taxon>Mucoromycotina</taxon>
        <taxon>Mucoromycetes</taxon>
        <taxon>Mucorales</taxon>
        <taxon>Syncephalastraceae</taxon>
        <taxon>Syncephalastrum</taxon>
    </lineage>
</organism>
<feature type="domain" description="EF-hand" evidence="4">
    <location>
        <begin position="135"/>
        <end position="170"/>
    </location>
</feature>
<dbReference type="InParanoid" id="A0A1X2H511"/>
<dbReference type="Proteomes" id="UP000242180">
    <property type="component" value="Unassembled WGS sequence"/>
</dbReference>
<keyword evidence="1" id="KW-0479">Metal-binding</keyword>
<dbReference type="PROSITE" id="PS50222">
    <property type="entry name" value="EF_HAND_2"/>
    <property type="match status" value="4"/>
</dbReference>
<dbReference type="AlphaFoldDB" id="A0A1X2H511"/>
<dbReference type="EMBL" id="MCGN01000009">
    <property type="protein sequence ID" value="ORY93070.1"/>
    <property type="molecule type" value="Genomic_DNA"/>
</dbReference>
<protein>
    <submittedName>
        <fullName evidence="5">Calmodulin</fullName>
    </submittedName>
</protein>
<keyword evidence="6" id="KW-1185">Reference proteome</keyword>
<dbReference type="PANTHER" id="PTHR23048:SF0">
    <property type="entry name" value="CALMODULIN LIKE 3"/>
    <property type="match status" value="1"/>
</dbReference>
<dbReference type="Pfam" id="PF13499">
    <property type="entry name" value="EF-hand_7"/>
    <property type="match status" value="2"/>
</dbReference>
<dbReference type="InterPro" id="IPR011992">
    <property type="entry name" value="EF-hand-dom_pair"/>
</dbReference>
<feature type="domain" description="EF-hand" evidence="4">
    <location>
        <begin position="99"/>
        <end position="134"/>
    </location>
</feature>
<accession>A0A1X2H511</accession>
<dbReference type="STRING" id="13706.A0A1X2H511"/>
<keyword evidence="2" id="KW-0677">Repeat</keyword>
<evidence type="ECO:0000256" key="1">
    <source>
        <dbReference type="ARBA" id="ARBA00022723"/>
    </source>
</evidence>
<evidence type="ECO:0000256" key="3">
    <source>
        <dbReference type="ARBA" id="ARBA00022837"/>
    </source>
</evidence>
<dbReference type="CDD" id="cd00051">
    <property type="entry name" value="EFh"/>
    <property type="match status" value="2"/>
</dbReference>